<dbReference type="InterPro" id="IPR025403">
    <property type="entry name" value="TgpA-like_C"/>
</dbReference>
<protein>
    <recommendedName>
        <fullName evidence="2">Protein-glutamine gamma-glutamyltransferase-like C-terminal domain-containing protein</fullName>
    </recommendedName>
</protein>
<dbReference type="KEGG" id="dmi:Desmer_3374"/>
<keyword evidence="4" id="KW-1185">Reference proteome</keyword>
<keyword evidence="1" id="KW-0472">Membrane</keyword>
<dbReference type="AlphaFoldDB" id="J7IU42"/>
<dbReference type="Proteomes" id="UP000005262">
    <property type="component" value="Chromosome"/>
</dbReference>
<keyword evidence="1" id="KW-0812">Transmembrane</keyword>
<evidence type="ECO:0000256" key="1">
    <source>
        <dbReference type="SAM" id="Phobius"/>
    </source>
</evidence>
<dbReference type="eggNOG" id="ENOG5032R4U">
    <property type="taxonomic scope" value="Bacteria"/>
</dbReference>
<feature type="domain" description="Protein-glutamine gamma-glutamyltransferase-like C-terminal" evidence="2">
    <location>
        <begin position="143"/>
        <end position="192"/>
    </location>
</feature>
<dbReference type="STRING" id="768704.Desmer_3374"/>
<gene>
    <name evidence="3" type="ordered locus">Desmer_3374</name>
</gene>
<evidence type="ECO:0000313" key="4">
    <source>
        <dbReference type="Proteomes" id="UP000005262"/>
    </source>
</evidence>
<keyword evidence="1" id="KW-1133">Transmembrane helix</keyword>
<reference evidence="4" key="2">
    <citation type="submission" date="2012-08" db="EMBL/GenBank/DDBJ databases">
        <title>Finished genome of Desulfosporosinus meridiei DSM 13257.</title>
        <authorList>
            <person name="Huntemann M."/>
            <person name="Wei C.-L."/>
            <person name="Han J."/>
            <person name="Detter J.C."/>
            <person name="Han C."/>
            <person name="Davenport K."/>
            <person name="Daligault H."/>
            <person name="Erkkila T."/>
            <person name="Gu W."/>
            <person name="Munk A.C.C."/>
            <person name="Teshima H."/>
            <person name="Xu Y."/>
            <person name="Chain P."/>
            <person name="Tapia R."/>
            <person name="Chen A."/>
            <person name="Krypides N."/>
            <person name="Mavromatis K."/>
            <person name="Markowitz V."/>
            <person name="Szeto E."/>
            <person name="Ivanova N."/>
            <person name="Mikhailova N."/>
            <person name="Ovchinnikova G."/>
            <person name="Pagani I."/>
            <person name="Pati A."/>
            <person name="Goodwin L."/>
            <person name="Peters L."/>
            <person name="Pitluck S."/>
            <person name="Woyke T."/>
            <person name="Pester M."/>
            <person name="Spring S."/>
            <person name="Ollivier B."/>
            <person name="Rattei T."/>
            <person name="Klenk H.-P."/>
            <person name="Wagner M."/>
            <person name="Loy A."/>
        </authorList>
    </citation>
    <scope>NUCLEOTIDE SEQUENCE [LARGE SCALE GENOMIC DNA]</scope>
    <source>
        <strain evidence="4">ATCC BAA-275 / DSM 13257 / NCIMB 13706 / S10</strain>
    </source>
</reference>
<organism evidence="3 4">
    <name type="scientific">Desulfosporosinus meridiei (strain ATCC BAA-275 / DSM 13257 / KCTC 12902 / NCIMB 13706 / S10)</name>
    <dbReference type="NCBI Taxonomy" id="768704"/>
    <lineage>
        <taxon>Bacteria</taxon>
        <taxon>Bacillati</taxon>
        <taxon>Bacillota</taxon>
        <taxon>Clostridia</taxon>
        <taxon>Eubacteriales</taxon>
        <taxon>Desulfitobacteriaceae</taxon>
        <taxon>Desulfosporosinus</taxon>
    </lineage>
</organism>
<dbReference type="RefSeq" id="WP_014904149.1">
    <property type="nucleotide sequence ID" value="NC_018515.1"/>
</dbReference>
<accession>J7IU42</accession>
<proteinExistence type="predicted"/>
<evidence type="ECO:0000259" key="2">
    <source>
        <dbReference type="Pfam" id="PF13559"/>
    </source>
</evidence>
<dbReference type="Pfam" id="PF13559">
    <property type="entry name" value="DUF4129"/>
    <property type="match status" value="1"/>
</dbReference>
<dbReference type="OrthoDB" id="2435598at2"/>
<sequence>MKPLDTFREELHKILVTQEYQVYTQESKSLFQGLFDELKNWLHQMLQNLFPHTDVAKSTSAWLSYGIATLGTVLLLVLLFLFISRFVRQGRIHLDQISMFQGQAFTAHDHLREAHRLAQEGNYHSALRNLFLGLIIYLDQNQRIVAKTWKTNWEYYVELKDRSAQQADSFYSLAIKFEEAMYGGRPITKDDYWLSHNQVDKWIHEGDSK</sequence>
<dbReference type="EMBL" id="CP003629">
    <property type="protein sequence ID" value="AFQ45240.1"/>
    <property type="molecule type" value="Genomic_DNA"/>
</dbReference>
<reference evidence="3 4" key="1">
    <citation type="journal article" date="2012" name="J. Bacteriol.">
        <title>Complete genome sequences of Desulfosporosinus orientis DSM765T, Desulfosporosinus youngiae DSM17734T, Desulfosporosinus meridiei DSM13257T, and Desulfosporosinus acidiphilus DSM22704T.</title>
        <authorList>
            <person name="Pester M."/>
            <person name="Brambilla E."/>
            <person name="Alazard D."/>
            <person name="Rattei T."/>
            <person name="Weinmaier T."/>
            <person name="Han J."/>
            <person name="Lucas S."/>
            <person name="Lapidus A."/>
            <person name="Cheng J.F."/>
            <person name="Goodwin L."/>
            <person name="Pitluck S."/>
            <person name="Peters L."/>
            <person name="Ovchinnikova G."/>
            <person name="Teshima H."/>
            <person name="Detter J.C."/>
            <person name="Han C.S."/>
            <person name="Tapia R."/>
            <person name="Land M.L."/>
            <person name="Hauser L."/>
            <person name="Kyrpides N.C."/>
            <person name="Ivanova N.N."/>
            <person name="Pagani I."/>
            <person name="Huntmann M."/>
            <person name="Wei C.L."/>
            <person name="Davenport K.W."/>
            <person name="Daligault H."/>
            <person name="Chain P.S."/>
            <person name="Chen A."/>
            <person name="Mavromatis K."/>
            <person name="Markowitz V."/>
            <person name="Szeto E."/>
            <person name="Mikhailova N."/>
            <person name="Pati A."/>
            <person name="Wagner M."/>
            <person name="Woyke T."/>
            <person name="Ollivier B."/>
            <person name="Klenk H.P."/>
            <person name="Spring S."/>
            <person name="Loy A."/>
        </authorList>
    </citation>
    <scope>NUCLEOTIDE SEQUENCE [LARGE SCALE GENOMIC DNA]</scope>
    <source>
        <strain evidence="4">ATCC BAA-275 / DSM 13257 / NCIMB 13706 / S10</strain>
    </source>
</reference>
<evidence type="ECO:0000313" key="3">
    <source>
        <dbReference type="EMBL" id="AFQ45240.1"/>
    </source>
</evidence>
<feature type="transmembrane region" description="Helical" evidence="1">
    <location>
        <begin position="62"/>
        <end position="83"/>
    </location>
</feature>
<dbReference type="HOGENOM" id="CLU_108841_0_0_9"/>
<name>J7IU42_DESMD</name>